<reference evidence="18" key="1">
    <citation type="journal article" date="2014" name="ISME J.">
        <title>Ecophysiology of Thioploca ingrica as revealed by the complete genome sequence supplemented with proteomic evidence.</title>
        <authorList>
            <person name="Kojima H."/>
            <person name="Ogura Y."/>
            <person name="Yamamoto N."/>
            <person name="Togashi T."/>
            <person name="Mori H."/>
            <person name="Watanabe T."/>
            <person name="Nemoto F."/>
            <person name="Kurokawa K."/>
            <person name="Hayashi T."/>
            <person name="Fukui M."/>
        </authorList>
    </citation>
    <scope>NUCLEOTIDE SEQUENCE [LARGE SCALE GENOMIC DNA]</scope>
</reference>
<feature type="modified residue" description="4-aspartylphosphate" evidence="12">
    <location>
        <position position="1661"/>
    </location>
</feature>
<feature type="domain" description="Response regulatory" evidence="15">
    <location>
        <begin position="1612"/>
        <end position="1728"/>
    </location>
</feature>
<dbReference type="Gene3D" id="3.30.565.10">
    <property type="entry name" value="Histidine kinase-like ATPase, C-terminal domain"/>
    <property type="match status" value="1"/>
</dbReference>
<keyword evidence="5" id="KW-0808">Transferase</keyword>
<evidence type="ECO:0000256" key="4">
    <source>
        <dbReference type="ARBA" id="ARBA00022553"/>
    </source>
</evidence>
<feature type="coiled-coil region" evidence="13">
    <location>
        <begin position="1322"/>
        <end position="1352"/>
    </location>
</feature>
<feature type="domain" description="PAC" evidence="17">
    <location>
        <begin position="1154"/>
        <end position="1207"/>
    </location>
</feature>
<dbReference type="OrthoDB" id="5620463at2"/>
<protein>
    <recommendedName>
        <fullName evidence="3">histidine kinase</fullName>
        <ecNumber evidence="3">2.7.13.3</ecNumber>
    </recommendedName>
</protein>
<dbReference type="PROSITE" id="PS50109">
    <property type="entry name" value="HIS_KIN"/>
    <property type="match status" value="1"/>
</dbReference>
<feature type="domain" description="PAS" evidence="16">
    <location>
        <begin position="712"/>
        <end position="764"/>
    </location>
</feature>
<dbReference type="SMART" id="SM00091">
    <property type="entry name" value="PAS"/>
    <property type="match status" value="10"/>
</dbReference>
<evidence type="ECO:0000256" key="8">
    <source>
        <dbReference type="ARBA" id="ARBA00022840"/>
    </source>
</evidence>
<gene>
    <name evidence="18" type="ORF">THII_1036</name>
</gene>
<feature type="coiled-coil region" evidence="13">
    <location>
        <begin position="8"/>
        <end position="35"/>
    </location>
</feature>
<keyword evidence="11" id="KW-0131">Cell cycle</keyword>
<dbReference type="PROSITE" id="PS50113">
    <property type="entry name" value="PAC"/>
    <property type="match status" value="8"/>
</dbReference>
<dbReference type="EMBL" id="AP014633">
    <property type="protein sequence ID" value="BAP55333.1"/>
    <property type="molecule type" value="Genomic_DNA"/>
</dbReference>
<dbReference type="CDD" id="cd00082">
    <property type="entry name" value="HisKA"/>
    <property type="match status" value="1"/>
</dbReference>
<evidence type="ECO:0000256" key="2">
    <source>
        <dbReference type="ARBA" id="ARBA00004370"/>
    </source>
</evidence>
<feature type="domain" description="PAC" evidence="17">
    <location>
        <begin position="1282"/>
        <end position="1334"/>
    </location>
</feature>
<feature type="domain" description="PAS" evidence="16">
    <location>
        <begin position="952"/>
        <end position="1024"/>
    </location>
</feature>
<dbReference type="CDD" id="cd00130">
    <property type="entry name" value="PAS"/>
    <property type="match status" value="9"/>
</dbReference>
<dbReference type="InterPro" id="IPR001610">
    <property type="entry name" value="PAC"/>
</dbReference>
<keyword evidence="10" id="KW-0472">Membrane</keyword>
<dbReference type="Pfam" id="PF00072">
    <property type="entry name" value="Response_reg"/>
    <property type="match status" value="1"/>
</dbReference>
<evidence type="ECO:0000256" key="11">
    <source>
        <dbReference type="ARBA" id="ARBA00023306"/>
    </source>
</evidence>
<keyword evidence="4 12" id="KW-0597">Phosphoprotein</keyword>
<evidence type="ECO:0000259" key="14">
    <source>
        <dbReference type="PROSITE" id="PS50109"/>
    </source>
</evidence>
<dbReference type="EC" id="2.7.13.3" evidence="3"/>
<dbReference type="InterPro" id="IPR035965">
    <property type="entry name" value="PAS-like_dom_sf"/>
</dbReference>
<evidence type="ECO:0000256" key="3">
    <source>
        <dbReference type="ARBA" id="ARBA00012438"/>
    </source>
</evidence>
<evidence type="ECO:0000256" key="10">
    <source>
        <dbReference type="ARBA" id="ARBA00023136"/>
    </source>
</evidence>
<dbReference type="GO" id="GO:0016020">
    <property type="term" value="C:membrane"/>
    <property type="evidence" value="ECO:0007669"/>
    <property type="project" value="UniProtKB-SubCell"/>
</dbReference>
<dbReference type="SUPFAM" id="SSF55874">
    <property type="entry name" value="ATPase domain of HSP90 chaperone/DNA topoisomerase II/histidine kinase"/>
    <property type="match status" value="1"/>
</dbReference>
<dbReference type="InterPro" id="IPR004358">
    <property type="entry name" value="Sig_transdc_His_kin-like_C"/>
</dbReference>
<dbReference type="GO" id="GO:0005524">
    <property type="term" value="F:ATP binding"/>
    <property type="evidence" value="ECO:0007669"/>
    <property type="project" value="UniProtKB-KW"/>
</dbReference>
<dbReference type="Gene3D" id="1.10.287.130">
    <property type="match status" value="1"/>
</dbReference>
<dbReference type="PROSITE" id="PS50110">
    <property type="entry name" value="RESPONSE_REGULATORY"/>
    <property type="match status" value="1"/>
</dbReference>
<dbReference type="Gene3D" id="2.10.70.100">
    <property type="match status" value="1"/>
</dbReference>
<evidence type="ECO:0000259" key="17">
    <source>
        <dbReference type="PROSITE" id="PS50113"/>
    </source>
</evidence>
<evidence type="ECO:0000256" key="9">
    <source>
        <dbReference type="ARBA" id="ARBA00023012"/>
    </source>
</evidence>
<dbReference type="KEGG" id="tig:THII_1036"/>
<dbReference type="FunFam" id="3.30.565.10:FF:000010">
    <property type="entry name" value="Sensor histidine kinase RcsC"/>
    <property type="match status" value="1"/>
</dbReference>
<dbReference type="SMART" id="SM00387">
    <property type="entry name" value="HATPase_c"/>
    <property type="match status" value="1"/>
</dbReference>
<evidence type="ECO:0000256" key="1">
    <source>
        <dbReference type="ARBA" id="ARBA00000085"/>
    </source>
</evidence>
<comment type="subcellular location">
    <subcellularLocation>
        <location evidence="2">Membrane</location>
    </subcellularLocation>
</comment>
<keyword evidence="9" id="KW-0902">Two-component regulatory system</keyword>
<dbReference type="PANTHER" id="PTHR43304:SF1">
    <property type="entry name" value="PAC DOMAIN-CONTAINING PROTEIN"/>
    <property type="match status" value="1"/>
</dbReference>
<dbReference type="InterPro" id="IPR001789">
    <property type="entry name" value="Sig_transdc_resp-reg_receiver"/>
</dbReference>
<keyword evidence="19" id="KW-1185">Reference proteome</keyword>
<evidence type="ECO:0000256" key="6">
    <source>
        <dbReference type="ARBA" id="ARBA00022741"/>
    </source>
</evidence>
<feature type="domain" description="PAS" evidence="16">
    <location>
        <begin position="826"/>
        <end position="872"/>
    </location>
</feature>
<name>A0A090ACA8_9GAMM</name>
<dbReference type="SMART" id="SM00086">
    <property type="entry name" value="PAC"/>
    <property type="match status" value="8"/>
</dbReference>
<feature type="domain" description="Histidine kinase" evidence="14">
    <location>
        <begin position="1359"/>
        <end position="1575"/>
    </location>
</feature>
<dbReference type="InterPro" id="IPR003661">
    <property type="entry name" value="HisK_dim/P_dom"/>
</dbReference>
<feature type="domain" description="PAC" evidence="17">
    <location>
        <begin position="777"/>
        <end position="829"/>
    </location>
</feature>
<dbReference type="CDD" id="cd17546">
    <property type="entry name" value="REC_hyHK_CKI1_RcsC-like"/>
    <property type="match status" value="1"/>
</dbReference>
<evidence type="ECO:0000256" key="12">
    <source>
        <dbReference type="PROSITE-ProRule" id="PRU00169"/>
    </source>
</evidence>
<dbReference type="InterPro" id="IPR013655">
    <property type="entry name" value="PAS_fold_3"/>
</dbReference>
<dbReference type="InterPro" id="IPR005467">
    <property type="entry name" value="His_kinase_dom"/>
</dbReference>
<dbReference type="FunFam" id="1.10.287.130:FF:000038">
    <property type="entry name" value="Sensory transduction histidine kinase"/>
    <property type="match status" value="1"/>
</dbReference>
<dbReference type="Pfam" id="PF13426">
    <property type="entry name" value="PAS_9"/>
    <property type="match status" value="3"/>
</dbReference>
<dbReference type="InterPro" id="IPR036097">
    <property type="entry name" value="HisK_dim/P_sf"/>
</dbReference>
<dbReference type="STRING" id="40754.THII_1036"/>
<keyword evidence="6" id="KW-0547">Nucleotide-binding</keyword>
<dbReference type="Proteomes" id="UP000031623">
    <property type="component" value="Chromosome"/>
</dbReference>
<comment type="catalytic activity">
    <reaction evidence="1">
        <text>ATP + protein L-histidine = ADP + protein N-phospho-L-histidine.</text>
        <dbReference type="EC" id="2.7.13.3"/>
    </reaction>
</comment>
<dbReference type="SUPFAM" id="SSF47384">
    <property type="entry name" value="Homodimeric domain of signal transducing histidine kinase"/>
    <property type="match status" value="1"/>
</dbReference>
<dbReference type="GO" id="GO:0000155">
    <property type="term" value="F:phosphorelay sensor kinase activity"/>
    <property type="evidence" value="ECO:0007669"/>
    <property type="project" value="InterPro"/>
</dbReference>
<dbReference type="Pfam" id="PF00512">
    <property type="entry name" value="HisKA"/>
    <property type="match status" value="1"/>
</dbReference>
<feature type="domain" description="PAS" evidence="16">
    <location>
        <begin position="1081"/>
        <end position="1154"/>
    </location>
</feature>
<evidence type="ECO:0000256" key="5">
    <source>
        <dbReference type="ARBA" id="ARBA00022679"/>
    </source>
</evidence>
<keyword evidence="13" id="KW-0175">Coiled coil</keyword>
<dbReference type="SUPFAM" id="SSF52172">
    <property type="entry name" value="CheY-like"/>
    <property type="match status" value="1"/>
</dbReference>
<evidence type="ECO:0000313" key="18">
    <source>
        <dbReference type="EMBL" id="BAP55333.1"/>
    </source>
</evidence>
<dbReference type="NCBIfam" id="TIGR00229">
    <property type="entry name" value="sensory_box"/>
    <property type="match status" value="7"/>
</dbReference>
<dbReference type="PANTHER" id="PTHR43304">
    <property type="entry name" value="PHYTOCHROME-LIKE PROTEIN CPH1"/>
    <property type="match status" value="1"/>
</dbReference>
<feature type="domain" description="PAS" evidence="16">
    <location>
        <begin position="583"/>
        <end position="630"/>
    </location>
</feature>
<dbReference type="SMART" id="SM00448">
    <property type="entry name" value="REC"/>
    <property type="match status" value="1"/>
</dbReference>
<dbReference type="Gene3D" id="3.40.50.2300">
    <property type="match status" value="1"/>
</dbReference>
<dbReference type="InterPro" id="IPR052162">
    <property type="entry name" value="Sensor_kinase/Photoreceptor"/>
</dbReference>
<dbReference type="HOGENOM" id="CLU_237766_0_0_6"/>
<accession>A0A090ACA8</accession>
<dbReference type="InterPro" id="IPR011006">
    <property type="entry name" value="CheY-like_superfamily"/>
</dbReference>
<dbReference type="InterPro" id="IPR036890">
    <property type="entry name" value="HATPase_C_sf"/>
</dbReference>
<sequence>MLENNHIIHLLRLEIAQLRQELAQVKQEKHYLELLLETSNYHGDSIETLLYDQTERVTRESEHRLAQFLEALPVGISVLNNQGQPYYINQKAKQILGQGIIPDTHLEQFPQVYQIYFAGTHQLYPYQHLPITRALQGELAYADDIEIHQANQIIPIEAWGTPIFDKQGQVCYAITVFQDIRLRKQAEEIARQAAEQQCVAAVENKFHHLVINVPGIVYQWYERRHGECGFYYLSPRCEEYSSIRIQEWQQHWQKLPIHPDDRFRLLKNYRQAVKHQQEWSFESRFILPSGQVKWWRGIAKPSQVSHDEIVFNGIIIDITEQKNLETKLREREAILADAQRMALVGSWIWDKNSQVIQRSEQDRRNLGLRNHEEAATFPDFIDRIYADDRLKVEAQIANCFDKQHPVEFEFRVVWPSKQIHYLRTRLEWEIDALGIPVAVKGFSQDITAYKQAEQARYESEERLNAFFHALPDLAFIFDEEGQYVEILSGPSQLLYDAAERLKGAYFHDVLPRADADKFLAVVRHTLATQTLQILEYSLDLPIGPRWFEGRAFPLQVKAEKRMVTFIARDITQRKQTEEALRENEEMFRAIGTSAQDAIVMMDSQGNISYWNESAERIFGYPKAEALGQNLHQFLAVGKYYQAYLCSAHFFQQTGQGALVGKTVELAAIKKNGTIFPVEISFSAVRLKGQWHALGIVRDITERKQADQALRESQQQLRSIISNLPVILYRIDHQGFITLLEGKGLQTLGLQPKEMIGKSVFELYQDYPHFLLAVQRALAGEEVIETLELTQVVLESCYIPVRNEQNKVTSIIGVAIDITERRQAEEKLRKLSRAVEQSASTIVITDLNGNIEFVNPTFSKKTGYTAAEAIGQNPRILKSGHQPPLFYEELWATITREQVWQGEFLNKRKNGELFWEFATISPIKAHDNQTTHYLAIKEDITERKQAEAALRQSEERFELAMRGASDGLWDWNIETDEVYYSPRFKQMLGLSDRDIGNRCSDWHNRIHPQDLPQVQAHLLAYLQQEIPAYEVQHREQHQAGHYLWILSRGIAIFNEQGKAIRMVGTIVDMTAQKQIEEALRQSEARYRLLAEHSTDLISRHNLGGIFLYVSPASFTLLGYKAEALLGQAVQKFIHPQDLKKIKQTYLQLLSTLTSQTVRYRICHQQGYYIWVETISTLVENTPLGNQQEIIAVSRDITERKQVEDNLQSHLQFLETLMNTIPIPIFYKDIQGRYLGCNLAFAQLISDQPPADLIGKTVYDIAPAAIAQLNTQIDQDLIRRRGKQTYETQVISKNGRYHDVIFSKAVYFNTNDEIGGIVGAFTDITERKKAEEELRQAIEVAEQAQQQAEVANRAKSTFLATMSHELRTPLNGILGYTQILSRDRTLTDKQREAIQIIYRSGEHLLMLINDILDLSKIEAGKLELRTADFALPEFLQDIVDLFKMRAQQKGIACYYEALSPLPLAVHADEKRLRQILLNLLSNAVKFTQQGQVSLKVIYGNHRAGFEVEDTGEGISAVDRETIFLPFRQLSQQNHLIEGTGLGLSISKHLVEMMDGQLYVESILGQGSLFWFEIKLPEVQAISKPPRSNSPTVIGYRRRIDKIQTDADTKDKPFTLLIVDDKWANRQVLVNLLTELGFQVLEADNGQEALELAHKNQPDLIITDLMMPTMDGFELTRQIRQTTSLQTTVVIAASASVFEHHRRQSIQAGCSEFIAKPINTQVVLDLLSHYLLLDWIYEEPTPTIPVTTAITPAIKPSAAQMATLFKLVMTGKVQKIIEYTTQLEQQDPSLSPFAQEVRYLAKNFEMNKLRALVSTEV</sequence>
<dbReference type="SMART" id="SM00388">
    <property type="entry name" value="HisKA"/>
    <property type="match status" value="1"/>
</dbReference>
<evidence type="ECO:0000259" key="15">
    <source>
        <dbReference type="PROSITE" id="PS50110"/>
    </source>
</evidence>
<dbReference type="InterPro" id="IPR000014">
    <property type="entry name" value="PAS"/>
</dbReference>
<dbReference type="InterPro" id="IPR003594">
    <property type="entry name" value="HATPase_dom"/>
</dbReference>
<dbReference type="CDD" id="cd16922">
    <property type="entry name" value="HATPase_EvgS-ArcB-TorS-like"/>
    <property type="match status" value="1"/>
</dbReference>
<proteinExistence type="predicted"/>
<dbReference type="Pfam" id="PF08447">
    <property type="entry name" value="PAS_3"/>
    <property type="match status" value="4"/>
</dbReference>
<dbReference type="Pfam" id="PF08448">
    <property type="entry name" value="PAS_4"/>
    <property type="match status" value="3"/>
</dbReference>
<dbReference type="Gene3D" id="3.30.450.20">
    <property type="entry name" value="PAS domain"/>
    <property type="match status" value="10"/>
</dbReference>
<keyword evidence="8" id="KW-0067">ATP-binding</keyword>
<feature type="domain" description="PAC" evidence="17">
    <location>
        <begin position="279"/>
        <end position="330"/>
    </location>
</feature>
<feature type="domain" description="PAC" evidence="17">
    <location>
        <begin position="1028"/>
        <end position="1080"/>
    </location>
</feature>
<dbReference type="SUPFAM" id="SSF55785">
    <property type="entry name" value="PYP-like sensor domain (PAS domain)"/>
    <property type="match status" value="10"/>
</dbReference>
<dbReference type="PRINTS" id="PR00344">
    <property type="entry name" value="BCTRLSENSOR"/>
</dbReference>
<evidence type="ECO:0000256" key="7">
    <source>
        <dbReference type="ARBA" id="ARBA00022777"/>
    </source>
</evidence>
<feature type="domain" description="PAS" evidence="16">
    <location>
        <begin position="61"/>
        <end position="97"/>
    </location>
</feature>
<feature type="domain" description="PAC" evidence="17">
    <location>
        <begin position="897"/>
        <end position="951"/>
    </location>
</feature>
<dbReference type="PROSITE" id="PS50112">
    <property type="entry name" value="PAS"/>
    <property type="match status" value="6"/>
</dbReference>
<evidence type="ECO:0000313" key="19">
    <source>
        <dbReference type="Proteomes" id="UP000031623"/>
    </source>
</evidence>
<evidence type="ECO:0000256" key="13">
    <source>
        <dbReference type="SAM" id="Coils"/>
    </source>
</evidence>
<evidence type="ECO:0000259" key="16">
    <source>
        <dbReference type="PROSITE" id="PS50112"/>
    </source>
</evidence>
<keyword evidence="7 18" id="KW-0418">Kinase</keyword>
<dbReference type="InterPro" id="IPR013656">
    <property type="entry name" value="PAS_4"/>
</dbReference>
<organism evidence="18 19">
    <name type="scientific">Thioploca ingrica</name>
    <dbReference type="NCBI Taxonomy" id="40754"/>
    <lineage>
        <taxon>Bacteria</taxon>
        <taxon>Pseudomonadati</taxon>
        <taxon>Pseudomonadota</taxon>
        <taxon>Gammaproteobacteria</taxon>
        <taxon>Thiotrichales</taxon>
        <taxon>Thiotrichaceae</taxon>
        <taxon>Thioploca</taxon>
    </lineage>
</organism>
<feature type="domain" description="PAC" evidence="17">
    <location>
        <begin position="135"/>
        <end position="192"/>
    </location>
</feature>
<dbReference type="Pfam" id="PF02518">
    <property type="entry name" value="HATPase_c"/>
    <property type="match status" value="1"/>
</dbReference>
<feature type="domain" description="PAC" evidence="17">
    <location>
        <begin position="661"/>
        <end position="711"/>
    </location>
</feature>
<dbReference type="InterPro" id="IPR000700">
    <property type="entry name" value="PAS-assoc_C"/>
</dbReference>